<reference evidence="9 10" key="1">
    <citation type="submission" date="2021-01" db="EMBL/GenBank/DDBJ databases">
        <title>Tumebacillus sp. strain ITR2 16S ribosomal RNA gene Genome sequencing and assembly.</title>
        <authorList>
            <person name="Kang M."/>
        </authorList>
    </citation>
    <scope>NUCLEOTIDE SEQUENCE [LARGE SCALE GENOMIC DNA]</scope>
    <source>
        <strain evidence="9 10">ITR2</strain>
    </source>
</reference>
<keyword evidence="3 8" id="KW-0812">Transmembrane</keyword>
<feature type="transmembrane region" description="Helical" evidence="8">
    <location>
        <begin position="13"/>
        <end position="37"/>
    </location>
</feature>
<evidence type="ECO:0000256" key="5">
    <source>
        <dbReference type="ARBA" id="ARBA00023065"/>
    </source>
</evidence>
<accession>A0ABS1J6W7</accession>
<keyword evidence="4 8" id="KW-1133">Transmembrane helix</keyword>
<evidence type="ECO:0000256" key="7">
    <source>
        <dbReference type="ARBA" id="ARBA00023211"/>
    </source>
</evidence>
<evidence type="ECO:0000256" key="2">
    <source>
        <dbReference type="ARBA" id="ARBA00022475"/>
    </source>
</evidence>
<evidence type="ECO:0000256" key="1">
    <source>
        <dbReference type="ARBA" id="ARBA00022448"/>
    </source>
</evidence>
<dbReference type="RefSeq" id="WP_201630699.1">
    <property type="nucleotide sequence ID" value="NZ_JAEQNB010000001.1"/>
</dbReference>
<proteinExistence type="inferred from homology"/>
<dbReference type="Pfam" id="PF02659">
    <property type="entry name" value="Mntp"/>
    <property type="match status" value="1"/>
</dbReference>
<feature type="transmembrane region" description="Helical" evidence="8">
    <location>
        <begin position="115"/>
        <end position="137"/>
    </location>
</feature>
<keyword evidence="6 8" id="KW-0472">Membrane</keyword>
<dbReference type="EMBL" id="JAEQNB010000001">
    <property type="protein sequence ID" value="MBL0385423.1"/>
    <property type="molecule type" value="Genomic_DNA"/>
</dbReference>
<dbReference type="InterPro" id="IPR022929">
    <property type="entry name" value="Put_MntP"/>
</dbReference>
<keyword evidence="5 8" id="KW-0406">Ion transport</keyword>
<dbReference type="HAMAP" id="MF_01521">
    <property type="entry name" value="MntP_pump"/>
    <property type="match status" value="1"/>
</dbReference>
<dbReference type="PANTHER" id="PTHR35529:SF1">
    <property type="entry name" value="MANGANESE EFFLUX PUMP MNTP-RELATED"/>
    <property type="match status" value="1"/>
</dbReference>
<gene>
    <name evidence="8" type="primary">mntP</name>
    <name evidence="9" type="ORF">JJB07_02075</name>
</gene>
<evidence type="ECO:0000313" key="10">
    <source>
        <dbReference type="Proteomes" id="UP000602284"/>
    </source>
</evidence>
<keyword evidence="2 8" id="KW-1003">Cell membrane</keyword>
<dbReference type="InterPro" id="IPR003810">
    <property type="entry name" value="Mntp/YtaF"/>
</dbReference>
<comment type="similarity">
    <text evidence="8">Belongs to the MntP (TC 9.B.29) family.</text>
</comment>
<name>A0ABS1J6W7_9BACL</name>
<evidence type="ECO:0000256" key="4">
    <source>
        <dbReference type="ARBA" id="ARBA00022989"/>
    </source>
</evidence>
<comment type="caution">
    <text evidence="9">The sequence shown here is derived from an EMBL/GenBank/DDBJ whole genome shotgun (WGS) entry which is preliminary data.</text>
</comment>
<evidence type="ECO:0000256" key="3">
    <source>
        <dbReference type="ARBA" id="ARBA00022692"/>
    </source>
</evidence>
<feature type="transmembrane region" description="Helical" evidence="8">
    <location>
        <begin position="49"/>
        <end position="70"/>
    </location>
</feature>
<comment type="subcellular location">
    <subcellularLocation>
        <location evidence="8">Cell membrane</location>
        <topology evidence="8">Multi-pass membrane protein</topology>
    </subcellularLocation>
</comment>
<sequence length="193" mass="19943">MPVGNILLHNGEFMTLLVMALALGMDAFSLGLGMGMLKLRTHEIARISGTIGVFHVVMPLLGMVVGMYLSSVVGDVTRWIGALLLIGLGGQMIWNSIFGKDDEAGDSRASARTSGIGLFLFALSVSLDSLSVGFSLGTFGANIALAVTLFGICGAMLAALGLGVGGRVSHLFGEYGEVIGGAVLVAFGLKFLF</sequence>
<organism evidence="9 10">
    <name type="scientific">Tumebacillus amylolyticus</name>
    <dbReference type="NCBI Taxonomy" id="2801339"/>
    <lineage>
        <taxon>Bacteria</taxon>
        <taxon>Bacillati</taxon>
        <taxon>Bacillota</taxon>
        <taxon>Bacilli</taxon>
        <taxon>Bacillales</taxon>
        <taxon>Alicyclobacillaceae</taxon>
        <taxon>Tumebacillus</taxon>
    </lineage>
</organism>
<feature type="transmembrane region" description="Helical" evidence="8">
    <location>
        <begin position="175"/>
        <end position="192"/>
    </location>
</feature>
<keyword evidence="7 8" id="KW-0464">Manganese</keyword>
<feature type="transmembrane region" description="Helical" evidence="8">
    <location>
        <begin position="76"/>
        <end position="94"/>
    </location>
</feature>
<comment type="function">
    <text evidence="8">Probably functions as a manganese efflux pump.</text>
</comment>
<keyword evidence="1 8" id="KW-0813">Transport</keyword>
<keyword evidence="10" id="KW-1185">Reference proteome</keyword>
<feature type="transmembrane region" description="Helical" evidence="8">
    <location>
        <begin position="143"/>
        <end position="163"/>
    </location>
</feature>
<dbReference type="PANTHER" id="PTHR35529">
    <property type="entry name" value="MANGANESE EFFLUX PUMP MNTP-RELATED"/>
    <property type="match status" value="1"/>
</dbReference>
<dbReference type="Proteomes" id="UP000602284">
    <property type="component" value="Unassembled WGS sequence"/>
</dbReference>
<evidence type="ECO:0000256" key="8">
    <source>
        <dbReference type="HAMAP-Rule" id="MF_01521"/>
    </source>
</evidence>
<evidence type="ECO:0000313" key="9">
    <source>
        <dbReference type="EMBL" id="MBL0385423.1"/>
    </source>
</evidence>
<evidence type="ECO:0000256" key="6">
    <source>
        <dbReference type="ARBA" id="ARBA00023136"/>
    </source>
</evidence>
<protein>
    <recommendedName>
        <fullName evidence="8">Putative manganese efflux pump MntP</fullName>
    </recommendedName>
</protein>